<dbReference type="InterPro" id="IPR031856">
    <property type="entry name" value="YdaS_toxin-like"/>
</dbReference>
<dbReference type="SUPFAM" id="SSF47413">
    <property type="entry name" value="lambda repressor-like DNA-binding domains"/>
    <property type="match status" value="1"/>
</dbReference>
<reference evidence="1 2" key="1">
    <citation type="submission" date="2020-08" db="EMBL/GenBank/DDBJ databases">
        <title>Functional genomics of gut bacteria from endangered species of beetles.</title>
        <authorList>
            <person name="Carlos-Shanley C."/>
        </authorList>
    </citation>
    <scope>NUCLEOTIDE SEQUENCE [LARGE SCALE GENOMIC DNA]</scope>
    <source>
        <strain evidence="1 2">S00179</strain>
    </source>
</reference>
<dbReference type="InterPro" id="IPR001387">
    <property type="entry name" value="Cro/C1-type_HTH"/>
</dbReference>
<dbReference type="Pfam" id="PF15943">
    <property type="entry name" value="YdaS_toxin"/>
    <property type="match status" value="1"/>
</dbReference>
<comment type="caution">
    <text evidence="1">The sequence shown here is derived from an EMBL/GenBank/DDBJ whole genome shotgun (WGS) entry which is preliminary data.</text>
</comment>
<dbReference type="Proteomes" id="UP000566995">
    <property type="component" value="Unassembled WGS sequence"/>
</dbReference>
<gene>
    <name evidence="1" type="ORF">HNP46_002175</name>
</gene>
<dbReference type="GO" id="GO:0003677">
    <property type="term" value="F:DNA binding"/>
    <property type="evidence" value="ECO:0007669"/>
    <property type="project" value="UniProtKB-KW"/>
</dbReference>
<dbReference type="AlphaFoldDB" id="A0A7W7KJN6"/>
<keyword evidence="1" id="KW-0238">DNA-binding</keyword>
<dbReference type="InterPro" id="IPR010982">
    <property type="entry name" value="Lambda_DNA-bd_dom_sf"/>
</dbReference>
<name>A0A7W7KJN6_PSENT</name>
<accession>A0A7W7KJN6</accession>
<organism evidence="1 2">
    <name type="scientific">Pseudomonas nitroreducens</name>
    <dbReference type="NCBI Taxonomy" id="46680"/>
    <lineage>
        <taxon>Bacteria</taxon>
        <taxon>Pseudomonadati</taxon>
        <taxon>Pseudomonadota</taxon>
        <taxon>Gammaproteobacteria</taxon>
        <taxon>Pseudomonadales</taxon>
        <taxon>Pseudomonadaceae</taxon>
        <taxon>Pseudomonas</taxon>
    </lineage>
</organism>
<dbReference type="Gene3D" id="1.10.260.40">
    <property type="entry name" value="lambda repressor-like DNA-binding domains"/>
    <property type="match status" value="1"/>
</dbReference>
<evidence type="ECO:0000313" key="2">
    <source>
        <dbReference type="Proteomes" id="UP000566995"/>
    </source>
</evidence>
<dbReference type="RefSeq" id="WP_184588606.1">
    <property type="nucleotide sequence ID" value="NZ_JACHLI010000006.1"/>
</dbReference>
<protein>
    <submittedName>
        <fullName evidence="1">DNA-binding transcriptional regulator YdaS (Cro superfamily)</fullName>
    </submittedName>
</protein>
<dbReference type="EMBL" id="JACHLI010000006">
    <property type="protein sequence ID" value="MBB4863328.1"/>
    <property type="molecule type" value="Genomic_DNA"/>
</dbReference>
<dbReference type="CDD" id="cd00093">
    <property type="entry name" value="HTH_XRE"/>
    <property type="match status" value="1"/>
</dbReference>
<proteinExistence type="predicted"/>
<evidence type="ECO:0000313" key="1">
    <source>
        <dbReference type="EMBL" id="MBB4863328.1"/>
    </source>
</evidence>
<sequence length="73" mass="7833">MTPIEAIKEAAKIVGSKADLARLLDVRAPTVSQWCSGLRPIPAARAVQIESLSGGRVSRADLCPDFPWQKMAS</sequence>